<reference evidence="2" key="1">
    <citation type="submission" date="2021-01" db="EMBL/GenBank/DDBJ databases">
        <authorList>
            <consortium name="Genoscope - CEA"/>
            <person name="William W."/>
        </authorList>
    </citation>
    <scope>NUCLEOTIDE SEQUENCE</scope>
</reference>
<keyword evidence="3" id="KW-1185">Reference proteome</keyword>
<feature type="region of interest" description="Disordered" evidence="1">
    <location>
        <begin position="164"/>
        <end position="188"/>
    </location>
</feature>
<dbReference type="OMA" id="DTKFINM"/>
<comment type="caution">
    <text evidence="2">The sequence shown here is derived from an EMBL/GenBank/DDBJ whole genome shotgun (WGS) entry which is preliminary data.</text>
</comment>
<gene>
    <name evidence="2" type="ORF">POCTA_138.1.T1090023</name>
</gene>
<organism evidence="2 3">
    <name type="scientific">Paramecium octaurelia</name>
    <dbReference type="NCBI Taxonomy" id="43137"/>
    <lineage>
        <taxon>Eukaryota</taxon>
        <taxon>Sar</taxon>
        <taxon>Alveolata</taxon>
        <taxon>Ciliophora</taxon>
        <taxon>Intramacronucleata</taxon>
        <taxon>Oligohymenophorea</taxon>
        <taxon>Peniculida</taxon>
        <taxon>Parameciidae</taxon>
        <taxon>Paramecium</taxon>
    </lineage>
</organism>
<proteinExistence type="predicted"/>
<dbReference type="AlphaFoldDB" id="A0A8S1WZF4"/>
<accession>A0A8S1WZF4</accession>
<dbReference type="EMBL" id="CAJJDP010000109">
    <property type="protein sequence ID" value="CAD8195368.1"/>
    <property type="molecule type" value="Genomic_DNA"/>
</dbReference>
<evidence type="ECO:0000256" key="1">
    <source>
        <dbReference type="SAM" id="MobiDB-lite"/>
    </source>
</evidence>
<name>A0A8S1WZF4_PAROT</name>
<sequence>MNFSQCPDEFQIEEQQFIRVPQRSSMSSFNFEDLETKYKFTYPTNEKQNETKRNQLNQTPPPSIKQNLKYDLDRNYKQQIELPHQLSKSPKQSLSFRDQGKIQVGQQQIEKPQKEIKSILNFQVDTKFINMKPSKKRNQKPILPQFQQQQQLYKRPLMIQSNPKYQRVSPQNQNKRVSPQNYNRSPIQNNINKNYSEITFHQEPKVNKFQQFLNKAPHSIEIDHKRSIKWFGNKELCEGEINGKIVQFIKAQESNVIL</sequence>
<evidence type="ECO:0000313" key="2">
    <source>
        <dbReference type="EMBL" id="CAD8195368.1"/>
    </source>
</evidence>
<protein>
    <submittedName>
        <fullName evidence="2">Uncharacterized protein</fullName>
    </submittedName>
</protein>
<dbReference type="Proteomes" id="UP000683925">
    <property type="component" value="Unassembled WGS sequence"/>
</dbReference>
<feature type="region of interest" description="Disordered" evidence="1">
    <location>
        <begin position="43"/>
        <end position="64"/>
    </location>
</feature>
<evidence type="ECO:0000313" key="3">
    <source>
        <dbReference type="Proteomes" id="UP000683925"/>
    </source>
</evidence>
<dbReference type="OrthoDB" id="308168at2759"/>